<organism evidence="4 5">
    <name type="scientific">Cobetia amphilecti</name>
    <dbReference type="NCBI Taxonomy" id="1055104"/>
    <lineage>
        <taxon>Bacteria</taxon>
        <taxon>Pseudomonadati</taxon>
        <taxon>Pseudomonadota</taxon>
        <taxon>Gammaproteobacteria</taxon>
        <taxon>Oceanospirillales</taxon>
        <taxon>Halomonadaceae</taxon>
        <taxon>Cobetia</taxon>
    </lineage>
</organism>
<proteinExistence type="inferred from homology"/>
<dbReference type="GO" id="GO:0055085">
    <property type="term" value="P:transmembrane transport"/>
    <property type="evidence" value="ECO:0007669"/>
    <property type="project" value="InterPro"/>
</dbReference>
<evidence type="ECO:0000313" key="4">
    <source>
        <dbReference type="EMBL" id="MDO6671656.1"/>
    </source>
</evidence>
<evidence type="ECO:0000313" key="5">
    <source>
        <dbReference type="Proteomes" id="UP001170481"/>
    </source>
</evidence>
<dbReference type="CDD" id="cd13603">
    <property type="entry name" value="PBP2_TRAP_Siap_TeaA_like"/>
    <property type="match status" value="1"/>
</dbReference>
<dbReference type="Gene3D" id="3.40.190.170">
    <property type="entry name" value="Bacterial extracellular solute-binding protein, family 7"/>
    <property type="match status" value="1"/>
</dbReference>
<dbReference type="InterPro" id="IPR004682">
    <property type="entry name" value="TRAP_DctP"/>
</dbReference>
<dbReference type="AlphaFoldDB" id="A0AAP4TYW1"/>
<accession>A0AAP4TYW1</accession>
<gene>
    <name evidence="4" type="ORF">Q4535_05935</name>
</gene>
<dbReference type="InterPro" id="IPR038404">
    <property type="entry name" value="TRAP_DctP_sf"/>
</dbReference>
<dbReference type="Proteomes" id="UP001170481">
    <property type="component" value="Unassembled WGS sequence"/>
</dbReference>
<comment type="similarity">
    <text evidence="1">Belongs to the bacterial solute-binding protein 7 family.</text>
</comment>
<dbReference type="NCBIfam" id="TIGR00787">
    <property type="entry name" value="dctP"/>
    <property type="match status" value="1"/>
</dbReference>
<dbReference type="Pfam" id="PF03480">
    <property type="entry name" value="DctP"/>
    <property type="match status" value="1"/>
</dbReference>
<dbReference type="EMBL" id="JAUORK010000005">
    <property type="protein sequence ID" value="MDO6671656.1"/>
    <property type="molecule type" value="Genomic_DNA"/>
</dbReference>
<dbReference type="NCBIfam" id="NF037995">
    <property type="entry name" value="TRAP_S1"/>
    <property type="match status" value="1"/>
</dbReference>
<keyword evidence="2" id="KW-0813">Transport</keyword>
<dbReference type="GO" id="GO:0030288">
    <property type="term" value="C:outer membrane-bounded periplasmic space"/>
    <property type="evidence" value="ECO:0007669"/>
    <property type="project" value="InterPro"/>
</dbReference>
<keyword evidence="3" id="KW-0732">Signal</keyword>
<protein>
    <submittedName>
        <fullName evidence="4">TRAP transporter substrate-binding protein</fullName>
    </submittedName>
</protein>
<dbReference type="RefSeq" id="WP_303593318.1">
    <property type="nucleotide sequence ID" value="NZ_JAUORK010000005.1"/>
</dbReference>
<sequence length="345" mass="38458">MTFSCQQEKGYPQPLGVITMFNKTLLATAVMLVMTSTAQAKTFKVGLGDPIDSDQGAYAQRFEELVESLSDGEMQVELFPGGQLGTETGMIQDARIGKLDFAMAGIGNLTPYAPRLGALTMPYVLLSHADAVKATTGPLADEWNQIAEKEAGVHILGWHYSNFRYLTNSKRPVTSLEDLEGLKIRVPQNKIMLATYEAWGANPISMSWPEVFTGLQQGVIDGQDNPDIVNYTMKFQEVQQYLTEIHSQYSLQPIMMGMRSYKKLSDEEREIIDRAGLEAQLYGLQFQLTEAAEARAAMEAEGMQSAQLTDEDKWISIAKEEVWPQFYDEIGGKESFDRLQKALGH</sequence>
<dbReference type="InterPro" id="IPR018389">
    <property type="entry name" value="DctP_fam"/>
</dbReference>
<reference evidence="4" key="1">
    <citation type="submission" date="2023-07" db="EMBL/GenBank/DDBJ databases">
        <title>Genome content predicts the carbon catabolic preferences of heterotrophic bacteria.</title>
        <authorList>
            <person name="Gralka M."/>
        </authorList>
    </citation>
    <scope>NUCLEOTIDE SEQUENCE</scope>
    <source>
        <strain evidence="4">C2R13</strain>
    </source>
</reference>
<dbReference type="PIRSF" id="PIRSF006470">
    <property type="entry name" value="DctB"/>
    <property type="match status" value="1"/>
</dbReference>
<evidence type="ECO:0000256" key="1">
    <source>
        <dbReference type="ARBA" id="ARBA00009023"/>
    </source>
</evidence>
<comment type="caution">
    <text evidence="4">The sequence shown here is derived from an EMBL/GenBank/DDBJ whole genome shotgun (WGS) entry which is preliminary data.</text>
</comment>
<name>A0AAP4TYW1_9GAMM</name>
<dbReference type="SUPFAM" id="SSF53850">
    <property type="entry name" value="Periplasmic binding protein-like II"/>
    <property type="match status" value="1"/>
</dbReference>
<evidence type="ECO:0000256" key="2">
    <source>
        <dbReference type="ARBA" id="ARBA00022448"/>
    </source>
</evidence>
<evidence type="ECO:0000256" key="3">
    <source>
        <dbReference type="ARBA" id="ARBA00022729"/>
    </source>
</evidence>
<dbReference type="PANTHER" id="PTHR33376:SF7">
    <property type="entry name" value="C4-DICARBOXYLATE-BINDING PROTEIN DCTB"/>
    <property type="match status" value="1"/>
</dbReference>
<dbReference type="PANTHER" id="PTHR33376">
    <property type="match status" value="1"/>
</dbReference>